<evidence type="ECO:0000256" key="1">
    <source>
        <dbReference type="ARBA" id="ARBA00004328"/>
    </source>
</evidence>
<keyword evidence="2" id="KW-0946">Virion</keyword>
<dbReference type="GeneID" id="2948465"/>
<keyword evidence="4" id="KW-0238">DNA-binding</keyword>
<evidence type="ECO:0000256" key="4">
    <source>
        <dbReference type="ARBA" id="ARBA00023125"/>
    </source>
</evidence>
<organismHost>
    <name type="scientific">Bos taurus</name>
    <name type="common">Bovine</name>
    <dbReference type="NCBI Taxonomy" id="9913"/>
</organismHost>
<evidence type="ECO:0000313" key="6">
    <source>
        <dbReference type="Proteomes" id="UP000172814"/>
    </source>
</evidence>
<dbReference type="GO" id="GO:0019013">
    <property type="term" value="C:viral nucleocapsid"/>
    <property type="evidence" value="ECO:0007669"/>
    <property type="project" value="InterPro"/>
</dbReference>
<dbReference type="InterPro" id="IPR008393">
    <property type="entry name" value="Adenovirus_late_L2_mu_core"/>
</dbReference>
<reference evidence="5 6" key="1">
    <citation type="journal article" date="1998" name="J. Gen. Virol.">
        <title>Analysis of the hexon gene sequence of bovine adenovirus type 4 provides further support for a new adenovirus genus (Atadenovirus).</title>
        <authorList>
            <person name="Dan A."/>
            <person name="Ruzsics Z."/>
            <person name="Russell W.C."/>
            <person name="Benko M."/>
            <person name="Harrach B."/>
        </authorList>
    </citation>
    <scope>NUCLEOTIDE SEQUENCE [LARGE SCALE GENOMIC DNA]</scope>
    <source>
        <strain evidence="5 6">THT/62</strain>
    </source>
</reference>
<evidence type="ECO:0000256" key="2">
    <source>
        <dbReference type="ARBA" id="ARBA00022844"/>
    </source>
</evidence>
<accession>Q997H8</accession>
<dbReference type="GO" id="GO:0003677">
    <property type="term" value="F:DNA binding"/>
    <property type="evidence" value="ECO:0007669"/>
    <property type="project" value="UniProtKB-KW"/>
</dbReference>
<reference evidence="5 6" key="4">
    <citation type="journal article" date="2001" name="Virus Genes">
        <title>Four new inverted terminal repeat sequences from bovine adenoviruses reveal striking differences in the length and content of the ITRs.</title>
        <authorList>
            <person name="Dan A."/>
            <person name="Elo P."/>
            <person name="Harrach B."/>
            <person name="Zadori Z."/>
            <person name="Benko M."/>
        </authorList>
    </citation>
    <scope>NUCLEOTIDE SEQUENCE [LARGE SCALE GENOMIC DNA]</scope>
    <source>
        <strain evidence="5 6">THT/62</strain>
    </source>
</reference>
<reference evidence="5 6" key="3">
    <citation type="journal article" date="2000" name="Virus Res.">
        <title>DNA sequencing and phylogenetic analysis of the protease gene of ovine adenovirus 3 suggest that adenoviruses of sheep belong to two different genera.</title>
        <authorList>
            <person name="Barbezange C."/>
            <person name="Benko M."/>
            <person name="Dan A."/>
            <person name="Harrach B."/>
        </authorList>
    </citation>
    <scope>NUCLEOTIDE SEQUENCE [LARGE SCALE GENOMIC DNA]</scope>
    <source>
        <strain evidence="5 6">THT/62</strain>
    </source>
</reference>
<dbReference type="Pfam" id="PF05829">
    <property type="entry name" value="Adeno_PX"/>
    <property type="match status" value="1"/>
</dbReference>
<comment type="subcellular location">
    <subcellularLocation>
        <location evidence="1">Virion</location>
    </subcellularLocation>
</comment>
<dbReference type="RefSeq" id="NP_077395.1">
    <property type="nucleotide sequence ID" value="NC_002685.2"/>
</dbReference>
<reference evidence="5 6" key="2">
    <citation type="journal article" date="2000" name="J. Gen. Virol.">
        <title>DNA sequence of frog adenovirus.</title>
        <authorList>
            <person name="Davison A.J."/>
            <person name="Wright K.M."/>
            <person name="Harrach B."/>
        </authorList>
    </citation>
    <scope>NUCLEOTIDE SEQUENCE [LARGE SCALE GENOMIC DNA]</scope>
    <source>
        <strain evidence="5 6">THT/62</strain>
    </source>
</reference>
<keyword evidence="3" id="KW-0426">Late protein</keyword>
<keyword evidence="6" id="KW-1185">Reference proteome</keyword>
<evidence type="ECO:0000313" key="5">
    <source>
        <dbReference type="EMBL" id="AAK13179.1"/>
    </source>
</evidence>
<proteinExistence type="predicted"/>
<dbReference type="Proteomes" id="UP000172814">
    <property type="component" value="Segment"/>
</dbReference>
<sequence length="71" mass="7706">MKVVHVLKPSRRRKRSTRKKIFLKRYSTPIVLNKELTGGFLPALIPIIAAAISAAPAIAGTVIAAQNAKRS</sequence>
<name>Q997H8_ADEB4</name>
<organism evidence="5 6">
    <name type="scientific">Bovine adenovirus 4</name>
    <name type="common">BAdV-4</name>
    <dbReference type="NCBI Taxonomy" id="70333"/>
    <lineage>
        <taxon>Viruses</taxon>
        <taxon>Varidnaviria</taxon>
        <taxon>Bamfordvirae</taxon>
        <taxon>Preplasmiviricota</taxon>
        <taxon>Polisuviricotina</taxon>
        <taxon>Pharingeaviricetes</taxon>
        <taxon>Rowavirales</taxon>
        <taxon>Adenoviridae</taxon>
        <taxon>Barthadenovirus</taxon>
        <taxon>Barthadenovirus bosquartum</taxon>
        <taxon>Bovine atadenovirus D</taxon>
    </lineage>
</organism>
<dbReference type="KEGG" id="vg:2948465"/>
<protein>
    <submittedName>
        <fullName evidence="5">PX</fullName>
    </submittedName>
</protein>
<dbReference type="EMBL" id="AF036092">
    <property type="protein sequence ID" value="AAK13179.1"/>
    <property type="molecule type" value="Genomic_DNA"/>
</dbReference>
<evidence type="ECO:0000256" key="3">
    <source>
        <dbReference type="ARBA" id="ARBA00022921"/>
    </source>
</evidence>